<sequence length="219" mass="24762">MGHLNVIQKVKDKVAAFLAVNLLSVKHFKIYLFVFEALGGYLDPSIPVVRTILWIKPPKNFYKLNIDVSISSNIAGFGGVIRDNNGFLVAAFAEPLNIAEYNPAMSKAILYGCHLCTTLNVVNFLIEVNSSFNFIHIIEEVDSCCNANSFYLILEIKQYMLGLNYSFHHIMNGGNVCASWLARLGWVLNGSKDFFWNNCPNQLRVYLKLEEKKVPYVND</sequence>
<protein>
    <recommendedName>
        <fullName evidence="1">RNase H type-1 domain-containing protein</fullName>
    </recommendedName>
</protein>
<dbReference type="Pfam" id="PF13456">
    <property type="entry name" value="RVT_3"/>
    <property type="match status" value="1"/>
</dbReference>
<dbReference type="GO" id="GO:0004523">
    <property type="term" value="F:RNA-DNA hybrid ribonuclease activity"/>
    <property type="evidence" value="ECO:0007669"/>
    <property type="project" value="InterPro"/>
</dbReference>
<dbReference type="Proteomes" id="UP000829196">
    <property type="component" value="Unassembled WGS sequence"/>
</dbReference>
<dbReference type="InterPro" id="IPR002156">
    <property type="entry name" value="RNaseH_domain"/>
</dbReference>
<evidence type="ECO:0000313" key="2">
    <source>
        <dbReference type="EMBL" id="KAI0529714.1"/>
    </source>
</evidence>
<dbReference type="InterPro" id="IPR012337">
    <property type="entry name" value="RNaseH-like_sf"/>
</dbReference>
<dbReference type="EMBL" id="JAGYWB010000002">
    <property type="protein sequence ID" value="KAI0529714.1"/>
    <property type="molecule type" value="Genomic_DNA"/>
</dbReference>
<feature type="domain" description="RNase H type-1" evidence="1">
    <location>
        <begin position="66"/>
        <end position="183"/>
    </location>
</feature>
<dbReference type="InterPro" id="IPR053151">
    <property type="entry name" value="RNase_H-like"/>
</dbReference>
<dbReference type="InterPro" id="IPR036397">
    <property type="entry name" value="RNaseH_sf"/>
</dbReference>
<reference evidence="2" key="1">
    <citation type="journal article" date="2022" name="Front. Genet.">
        <title>Chromosome-Scale Assembly of the Dendrobium nobile Genome Provides Insights Into the Molecular Mechanism of the Biosynthesis of the Medicinal Active Ingredient of Dendrobium.</title>
        <authorList>
            <person name="Xu Q."/>
            <person name="Niu S.-C."/>
            <person name="Li K.-L."/>
            <person name="Zheng P.-J."/>
            <person name="Zhang X.-J."/>
            <person name="Jia Y."/>
            <person name="Liu Y."/>
            <person name="Niu Y.-X."/>
            <person name="Yu L.-H."/>
            <person name="Chen D.-F."/>
            <person name="Zhang G.-Q."/>
        </authorList>
    </citation>
    <scope>NUCLEOTIDE SEQUENCE</scope>
    <source>
        <tissue evidence="2">Leaf</tissue>
    </source>
</reference>
<dbReference type="OrthoDB" id="1752183at2759"/>
<proteinExistence type="predicted"/>
<organism evidence="2 3">
    <name type="scientific">Dendrobium nobile</name>
    <name type="common">Orchid</name>
    <dbReference type="NCBI Taxonomy" id="94219"/>
    <lineage>
        <taxon>Eukaryota</taxon>
        <taxon>Viridiplantae</taxon>
        <taxon>Streptophyta</taxon>
        <taxon>Embryophyta</taxon>
        <taxon>Tracheophyta</taxon>
        <taxon>Spermatophyta</taxon>
        <taxon>Magnoliopsida</taxon>
        <taxon>Liliopsida</taxon>
        <taxon>Asparagales</taxon>
        <taxon>Orchidaceae</taxon>
        <taxon>Epidendroideae</taxon>
        <taxon>Malaxideae</taxon>
        <taxon>Dendrobiinae</taxon>
        <taxon>Dendrobium</taxon>
    </lineage>
</organism>
<dbReference type="AlphaFoldDB" id="A0A8T3CAJ4"/>
<name>A0A8T3CAJ4_DENNO</name>
<accession>A0A8T3CAJ4</accession>
<dbReference type="SUPFAM" id="SSF53098">
    <property type="entry name" value="Ribonuclease H-like"/>
    <property type="match status" value="1"/>
</dbReference>
<gene>
    <name evidence="2" type="ORF">KFK09_002271</name>
</gene>
<evidence type="ECO:0000259" key="1">
    <source>
        <dbReference type="Pfam" id="PF13456"/>
    </source>
</evidence>
<comment type="caution">
    <text evidence="2">The sequence shown here is derived from an EMBL/GenBank/DDBJ whole genome shotgun (WGS) entry which is preliminary data.</text>
</comment>
<dbReference type="GO" id="GO:0003676">
    <property type="term" value="F:nucleic acid binding"/>
    <property type="evidence" value="ECO:0007669"/>
    <property type="project" value="InterPro"/>
</dbReference>
<dbReference type="Gene3D" id="3.30.420.10">
    <property type="entry name" value="Ribonuclease H-like superfamily/Ribonuclease H"/>
    <property type="match status" value="1"/>
</dbReference>
<dbReference type="PANTHER" id="PTHR47723:SF19">
    <property type="entry name" value="POLYNUCLEOTIDYL TRANSFERASE, RIBONUCLEASE H-LIKE SUPERFAMILY PROTEIN"/>
    <property type="match status" value="1"/>
</dbReference>
<dbReference type="PANTHER" id="PTHR47723">
    <property type="entry name" value="OS05G0353850 PROTEIN"/>
    <property type="match status" value="1"/>
</dbReference>
<evidence type="ECO:0000313" key="3">
    <source>
        <dbReference type="Proteomes" id="UP000829196"/>
    </source>
</evidence>
<dbReference type="SMR" id="A0A8T3CAJ4"/>
<keyword evidence="3" id="KW-1185">Reference proteome</keyword>